<feature type="compositionally biased region" description="Basic and acidic residues" evidence="1">
    <location>
        <begin position="1"/>
        <end position="19"/>
    </location>
</feature>
<keyword evidence="3" id="KW-1185">Reference proteome</keyword>
<evidence type="ECO:0000313" key="3">
    <source>
        <dbReference type="Proteomes" id="UP000636800"/>
    </source>
</evidence>
<feature type="compositionally biased region" description="Basic and acidic residues" evidence="1">
    <location>
        <begin position="43"/>
        <end position="55"/>
    </location>
</feature>
<evidence type="ECO:0000313" key="2">
    <source>
        <dbReference type="EMBL" id="KAG0485683.1"/>
    </source>
</evidence>
<accession>A0A835R8I1</accession>
<organism evidence="2 3">
    <name type="scientific">Vanilla planifolia</name>
    <name type="common">Vanilla</name>
    <dbReference type="NCBI Taxonomy" id="51239"/>
    <lineage>
        <taxon>Eukaryota</taxon>
        <taxon>Viridiplantae</taxon>
        <taxon>Streptophyta</taxon>
        <taxon>Embryophyta</taxon>
        <taxon>Tracheophyta</taxon>
        <taxon>Spermatophyta</taxon>
        <taxon>Magnoliopsida</taxon>
        <taxon>Liliopsida</taxon>
        <taxon>Asparagales</taxon>
        <taxon>Orchidaceae</taxon>
        <taxon>Vanilloideae</taxon>
        <taxon>Vanilleae</taxon>
        <taxon>Vanilla</taxon>
    </lineage>
</organism>
<name>A0A835R8I1_VANPL</name>
<reference evidence="2 3" key="1">
    <citation type="journal article" date="2020" name="Nat. Food">
        <title>A phased Vanilla planifolia genome enables genetic improvement of flavour and production.</title>
        <authorList>
            <person name="Hasing T."/>
            <person name="Tang H."/>
            <person name="Brym M."/>
            <person name="Khazi F."/>
            <person name="Huang T."/>
            <person name="Chambers A.H."/>
        </authorList>
    </citation>
    <scope>NUCLEOTIDE SEQUENCE [LARGE SCALE GENOMIC DNA]</scope>
    <source>
        <tissue evidence="2">Leaf</tissue>
    </source>
</reference>
<dbReference type="EMBL" id="JADCNL010000004">
    <property type="protein sequence ID" value="KAG0485683.1"/>
    <property type="molecule type" value="Genomic_DNA"/>
</dbReference>
<feature type="region of interest" description="Disordered" evidence="1">
    <location>
        <begin position="43"/>
        <end position="75"/>
    </location>
</feature>
<comment type="caution">
    <text evidence="2">The sequence shown here is derived from an EMBL/GenBank/DDBJ whole genome shotgun (WGS) entry which is preliminary data.</text>
</comment>
<sequence>MMLSNKKEEANAEANRDSIRSSTELTLGLIPGQLEELAIMEYENSHQNHNGDNHNHSGGGQSKRGDGHGCMTTMN</sequence>
<protein>
    <submittedName>
        <fullName evidence="2">Uncharacterized protein</fullName>
    </submittedName>
</protein>
<dbReference type="AlphaFoldDB" id="A0A835R8I1"/>
<dbReference type="Proteomes" id="UP000636800">
    <property type="component" value="Unassembled WGS sequence"/>
</dbReference>
<evidence type="ECO:0000256" key="1">
    <source>
        <dbReference type="SAM" id="MobiDB-lite"/>
    </source>
</evidence>
<gene>
    <name evidence="2" type="ORF">HPP92_009762</name>
</gene>
<feature type="region of interest" description="Disordered" evidence="1">
    <location>
        <begin position="1"/>
        <end position="24"/>
    </location>
</feature>
<proteinExistence type="predicted"/>